<dbReference type="Gene3D" id="3.30.70.270">
    <property type="match status" value="1"/>
</dbReference>
<gene>
    <name evidence="3" type="ORF">A2720_03710</name>
</gene>
<dbReference type="Proteomes" id="UP000178892">
    <property type="component" value="Unassembled WGS sequence"/>
</dbReference>
<dbReference type="PROSITE" id="PS50878">
    <property type="entry name" value="RT_POL"/>
    <property type="match status" value="1"/>
</dbReference>
<proteinExistence type="predicted"/>
<dbReference type="EMBL" id="MFEL01000012">
    <property type="protein sequence ID" value="OGE80987.1"/>
    <property type="molecule type" value="Genomic_DNA"/>
</dbReference>
<evidence type="ECO:0000313" key="3">
    <source>
        <dbReference type="EMBL" id="OGE80987.1"/>
    </source>
</evidence>
<accession>A0A1F5NTK1</accession>
<dbReference type="AlphaFoldDB" id="A0A1F5NTK1"/>
<feature type="domain" description="Reverse transcriptase" evidence="2">
    <location>
        <begin position="1"/>
        <end position="307"/>
    </location>
</feature>
<dbReference type="PANTHER" id="PTHR34047">
    <property type="entry name" value="NUCLEAR INTRON MATURASE 1, MITOCHONDRIAL-RELATED"/>
    <property type="match status" value="1"/>
</dbReference>
<dbReference type="SUPFAM" id="SSF56672">
    <property type="entry name" value="DNA/RNA polymerases"/>
    <property type="match status" value="1"/>
</dbReference>
<sequence>MAYQEIISLENLFAAWQEFIRGKRNKPDVQKFSVNLIDNILQLHEELVNKTYKHGGYEQFNISDPKPRQISKASVRDRLVHHAVYWILYPFFDKTFIYDSYSCRVDKGTHRAIRRFRAMFLEVSNYNRKTCWVLKLDIKKFFANIDHDILLGILKEYIPDMDILWLLEEIIGSFGSEAASSLSIPEARTWPRNRGSIPRSPLNSTDIPSGDGKRAGVGLPLGNLTSQLLVNIYMNQFDQFMKHELKVRYYIRYADDFVILSHSRPELINQRATILSFLKDKLRLDLHPDKIILKIFASGIDFLGWVNFPNRRILRTTTKKRMLKKFNENNTQSYLGLLKHGNTHKLCQELINLSWLLGSQKNAKL</sequence>
<reference evidence="3 4" key="1">
    <citation type="journal article" date="2016" name="Nat. Commun.">
        <title>Thousands of microbial genomes shed light on interconnected biogeochemical processes in an aquifer system.</title>
        <authorList>
            <person name="Anantharaman K."/>
            <person name="Brown C.T."/>
            <person name="Hug L.A."/>
            <person name="Sharon I."/>
            <person name="Castelle C.J."/>
            <person name="Probst A.J."/>
            <person name="Thomas B.C."/>
            <person name="Singh A."/>
            <person name="Wilkins M.J."/>
            <person name="Karaoz U."/>
            <person name="Brodie E.L."/>
            <person name="Williams K.H."/>
            <person name="Hubbard S.S."/>
            <person name="Banfield J.F."/>
        </authorList>
    </citation>
    <scope>NUCLEOTIDE SEQUENCE [LARGE SCALE GENOMIC DNA]</scope>
</reference>
<organism evidence="3 4">
    <name type="scientific">Candidatus Doudnabacteria bacterium RIFCSPHIGHO2_01_FULL_46_24</name>
    <dbReference type="NCBI Taxonomy" id="1817825"/>
    <lineage>
        <taxon>Bacteria</taxon>
        <taxon>Candidatus Doudnaibacteriota</taxon>
    </lineage>
</organism>
<dbReference type="InterPro" id="IPR043502">
    <property type="entry name" value="DNA/RNA_pol_sf"/>
</dbReference>
<comment type="caution">
    <text evidence="3">The sequence shown here is derived from an EMBL/GenBank/DDBJ whole genome shotgun (WGS) entry which is preliminary data.</text>
</comment>
<dbReference type="Pfam" id="PF00078">
    <property type="entry name" value="RVT_1"/>
    <property type="match status" value="1"/>
</dbReference>
<dbReference type="STRING" id="1817825.A2720_03710"/>
<evidence type="ECO:0000313" key="4">
    <source>
        <dbReference type="Proteomes" id="UP000178892"/>
    </source>
</evidence>
<feature type="region of interest" description="Disordered" evidence="1">
    <location>
        <begin position="192"/>
        <end position="211"/>
    </location>
</feature>
<dbReference type="InterPro" id="IPR051083">
    <property type="entry name" value="GrpII_Intron_Splice-Mob/Def"/>
</dbReference>
<evidence type="ECO:0000259" key="2">
    <source>
        <dbReference type="PROSITE" id="PS50878"/>
    </source>
</evidence>
<dbReference type="CDD" id="cd01651">
    <property type="entry name" value="RT_G2_intron"/>
    <property type="match status" value="1"/>
</dbReference>
<dbReference type="PANTHER" id="PTHR34047:SF8">
    <property type="entry name" value="PROTEIN YKFC"/>
    <property type="match status" value="1"/>
</dbReference>
<name>A0A1F5NTK1_9BACT</name>
<dbReference type="InterPro" id="IPR043128">
    <property type="entry name" value="Rev_trsase/Diguanyl_cyclase"/>
</dbReference>
<evidence type="ECO:0000256" key="1">
    <source>
        <dbReference type="SAM" id="MobiDB-lite"/>
    </source>
</evidence>
<dbReference type="InterPro" id="IPR000477">
    <property type="entry name" value="RT_dom"/>
</dbReference>
<protein>
    <recommendedName>
        <fullName evidence="2">Reverse transcriptase domain-containing protein</fullName>
    </recommendedName>
</protein>